<dbReference type="PANTHER" id="PTHR31631:SF0">
    <property type="entry name" value="PROTEIN NETWORKED 2D"/>
    <property type="match status" value="1"/>
</dbReference>
<dbReference type="Pfam" id="PF07765">
    <property type="entry name" value="KIP1"/>
    <property type="match status" value="1"/>
</dbReference>
<reference evidence="5" key="1">
    <citation type="journal article" date="2000" name="Nature">
        <title>JOINTLESS is a MADS-box gene controlling tomato flower abscission zone development.</title>
        <authorList>
            <person name="Mao L."/>
            <person name="Begum D."/>
            <person name="Chuang H.W."/>
            <person name="Budiman M.A."/>
            <person name="Szymkowiak E.J."/>
            <person name="Irish E.E."/>
            <person name="Wing R.A."/>
        </authorList>
    </citation>
    <scope>NUCLEOTIDE SEQUENCE</scope>
</reference>
<keyword evidence="1 2" id="KW-0175">Coiled coil</keyword>
<feature type="compositionally biased region" description="Acidic residues" evidence="3">
    <location>
        <begin position="468"/>
        <end position="481"/>
    </location>
</feature>
<feature type="coiled-coil region" evidence="2">
    <location>
        <begin position="235"/>
        <end position="262"/>
    </location>
</feature>
<reference evidence="5" key="2">
    <citation type="journal article" date="2001" name="Plant Physiol.">
        <title>Sequence and analysis of the tomato JOINTLESS locus.</title>
        <authorList>
            <person name="Mao L."/>
            <person name="Begum D."/>
            <person name="Goff S.A."/>
            <person name="Wing R.A."/>
        </authorList>
    </citation>
    <scope>NUCLEOTIDE SEQUENCE</scope>
</reference>
<dbReference type="EMBL" id="AF275345">
    <property type="protein sequence ID" value="AAK84476.1"/>
    <property type="molecule type" value="Genomic_DNA"/>
</dbReference>
<sequence length="1105" mass="126205">MAVSLTRLSWWWWGGKEKEPVSNGSSMNPLQDFGFGLKEQSDSLKFKSVRGANLASTTTKVKRKWKSREERKRVDEKYDVVLVPSDGVCLSGSESDDSDWSIGWLEPHAPDFQNDDEGDDSFAVLVPCYRHDCREIGEPNNQFLSAIENLSNGYPAVERKIKNWLKMLQRAATNAYSWWAASHIRTKQSKWLEQSLQDMEEKVEDVIKLIEEDGDSFAKRAEMYYKKRPELINFVEESYRAYRALAERYDKLSRELQSANNTIATLFPEQIQLAMDEEDDYGTPRMPKNFPQVPTTGANIPNVPPKAPVKDMKGLLKTGTLQFLGKKTANKARDANKETPKSGLTKDEALEEIDKLQRDILSLQTVKEFVKSSYQSGIAKTMEIEHQIVEKHQKICSLEDEFGEARVIEDDEARTLMAEAALKSCQETLAQLQEKQEQSTNEAKEEFKKIEEARKKLKSFRQKYLGDPADETEPDEKDDESAGVTDVSSQCTSLEEIGEKMESLHGKMNEQFDASSMSSLTVTQLAEKIDELVNKVVSLEAAVSTQTVLIERLRTEACGLHTHIRTLEDDKAATLTGDTHNLNVRVTMLEEKLKGIQDLNKDVETQNSSLKTHFAEAHNSLGQLSFKLTSVKPDEEVDETDSSQDEEEDLADIRLQNEPEKKENHVSASEAKKEQDPVSASEIKKEQDPVSVVSDKEVQEDTKCLKKHVEPLEPTVAEKGEERVSSKSESSVHHEQKPLEDEDKDDDLTWQQMLLTGLEDKEKILLTEYTTILRNYKELKRKLIEMEKKERDTEFEVTLQIRELKSTISKKDEEIESLRLKLSLVQGNASESSESKEEKHQDLNPSDDRSLKPEDTPKNEEKDEQDAKIILIDQCSSLSPVEEKLRMGIDALLDENLNFWLRFSSAFHQIQKFKTTAQDLQGEITTLKEKETKEGSSKTDMKSEIRPIYKHLREIQNELTVWLEQSLSLKDELKRRFSSLCSIQEEITKALKDGVEEDEIRFSSHQAAKFQGEVLNMKQENNKVREELEAGVEHVTTLQVDVEKTLRKLDHQFDVGGNQPQLTNSASRSRIPLRAFIFGTKVKKSKRSFFHHNRKYQVLKGGVPL</sequence>
<dbReference type="GO" id="GO:0003779">
    <property type="term" value="F:actin binding"/>
    <property type="evidence" value="ECO:0007669"/>
    <property type="project" value="InterPro"/>
</dbReference>
<protein>
    <recommendedName>
        <fullName evidence="4">NAB domain-containing protein</fullName>
    </recommendedName>
</protein>
<evidence type="ECO:0000259" key="4">
    <source>
        <dbReference type="PROSITE" id="PS51774"/>
    </source>
</evidence>
<dbReference type="Pfam" id="PF24918">
    <property type="entry name" value="NET2A_C"/>
    <property type="match status" value="1"/>
</dbReference>
<feature type="region of interest" description="Disordered" evidence="3">
    <location>
        <begin position="633"/>
        <end position="747"/>
    </location>
</feature>
<proteinExistence type="predicted"/>
<dbReference type="InterPro" id="IPR056889">
    <property type="entry name" value="NET2A-D/KIP1-like_C"/>
</dbReference>
<dbReference type="InterPro" id="IPR056888">
    <property type="entry name" value="NET2A-D/KIP1-like_dom"/>
</dbReference>
<dbReference type="Pfam" id="PF25014">
    <property type="entry name" value="NET2A"/>
    <property type="match status" value="1"/>
</dbReference>
<evidence type="ECO:0000256" key="2">
    <source>
        <dbReference type="SAM" id="Coils"/>
    </source>
</evidence>
<feature type="compositionally biased region" description="Basic and acidic residues" evidence="3">
    <location>
        <begin position="651"/>
        <end position="739"/>
    </location>
</feature>
<feature type="region of interest" description="Disordered" evidence="3">
    <location>
        <begin position="461"/>
        <end position="490"/>
    </location>
</feature>
<reference evidence="5" key="3">
    <citation type="submission" date="2005-12" db="EMBL/GenBank/DDBJ databases">
        <authorList>
            <person name="Mao L."/>
            <person name="Wing R.A."/>
        </authorList>
    </citation>
    <scope>NUCLEOTIDE SEQUENCE</scope>
</reference>
<feature type="coiled-coil region" evidence="2">
    <location>
        <begin position="769"/>
        <end position="821"/>
    </location>
</feature>
<dbReference type="PANTHER" id="PTHR31631">
    <property type="entry name" value="PROTEIN NETWORKED 2D"/>
    <property type="match status" value="1"/>
</dbReference>
<feature type="region of interest" description="Disordered" evidence="3">
    <location>
        <begin position="827"/>
        <end position="866"/>
    </location>
</feature>
<dbReference type="AlphaFoldDB" id="Q949K1"/>
<feature type="compositionally biased region" description="Basic and acidic residues" evidence="3">
    <location>
        <begin position="833"/>
        <end position="866"/>
    </location>
</feature>
<evidence type="ECO:0000313" key="5">
    <source>
        <dbReference type="EMBL" id="AAK84476.1"/>
    </source>
</evidence>
<accession>Q949K1</accession>
<evidence type="ECO:0000256" key="1">
    <source>
        <dbReference type="ARBA" id="ARBA00023054"/>
    </source>
</evidence>
<organism evidence="5">
    <name type="scientific">Solanum lycopersicum</name>
    <name type="common">Tomato</name>
    <name type="synonym">Lycopersicon esculentum</name>
    <dbReference type="NCBI Taxonomy" id="4081"/>
    <lineage>
        <taxon>Eukaryota</taxon>
        <taxon>Viridiplantae</taxon>
        <taxon>Streptophyta</taxon>
        <taxon>Embryophyta</taxon>
        <taxon>Tracheophyta</taxon>
        <taxon>Spermatophyta</taxon>
        <taxon>Magnoliopsida</taxon>
        <taxon>eudicotyledons</taxon>
        <taxon>Gunneridae</taxon>
        <taxon>Pentapetalae</taxon>
        <taxon>asterids</taxon>
        <taxon>lamiids</taxon>
        <taxon>Solanales</taxon>
        <taxon>Solanaceae</taxon>
        <taxon>Solanoideae</taxon>
        <taxon>Solaneae</taxon>
        <taxon>Solanum</taxon>
        <taxon>Solanum subgen. Lycopersicon</taxon>
    </lineage>
</organism>
<feature type="compositionally biased region" description="Acidic residues" evidence="3">
    <location>
        <begin position="635"/>
        <end position="650"/>
    </location>
</feature>
<dbReference type="PROSITE" id="PS51774">
    <property type="entry name" value="NAB"/>
    <property type="match status" value="1"/>
</dbReference>
<name>Q949K1_SOLLC</name>
<evidence type="ECO:0000256" key="3">
    <source>
        <dbReference type="SAM" id="MobiDB-lite"/>
    </source>
</evidence>
<feature type="domain" description="NAB" evidence="4">
    <location>
        <begin position="176"/>
        <end position="256"/>
    </location>
</feature>
<dbReference type="InterPro" id="IPR011684">
    <property type="entry name" value="NAB"/>
</dbReference>